<evidence type="ECO:0000256" key="3">
    <source>
        <dbReference type="ARBA" id="ARBA00022842"/>
    </source>
</evidence>
<dbReference type="InterPro" id="IPR029061">
    <property type="entry name" value="THDP-binding"/>
</dbReference>
<dbReference type="EMBL" id="CAFBPI010000004">
    <property type="protein sequence ID" value="CAB5004707.1"/>
    <property type="molecule type" value="Genomic_DNA"/>
</dbReference>
<dbReference type="Pfam" id="PF02775">
    <property type="entry name" value="TPP_enzyme_C"/>
    <property type="match status" value="1"/>
</dbReference>
<evidence type="ECO:0000259" key="7">
    <source>
        <dbReference type="Pfam" id="PF02776"/>
    </source>
</evidence>
<reference evidence="9" key="1">
    <citation type="submission" date="2020-05" db="EMBL/GenBank/DDBJ databases">
        <authorList>
            <person name="Chiriac C."/>
            <person name="Salcher M."/>
            <person name="Ghai R."/>
            <person name="Kavagutti S V."/>
        </authorList>
    </citation>
    <scope>NUCLEOTIDE SEQUENCE</scope>
</reference>
<gene>
    <name evidence="9" type="ORF">UFOPK2689_00100</name>
    <name evidence="10" type="ORF">UFOPK4095_00102</name>
</gene>
<accession>A0A6J6QXX1</accession>
<dbReference type="EMBL" id="CAEZYL010000002">
    <property type="protein sequence ID" value="CAB4713805.1"/>
    <property type="molecule type" value="Genomic_DNA"/>
</dbReference>
<dbReference type="InterPro" id="IPR012001">
    <property type="entry name" value="Thiamin_PyroP_enz_TPP-bd_dom"/>
</dbReference>
<protein>
    <submittedName>
        <fullName evidence="9">Unannotated protein</fullName>
    </submittedName>
</protein>
<organism evidence="9">
    <name type="scientific">freshwater metagenome</name>
    <dbReference type="NCBI Taxonomy" id="449393"/>
    <lineage>
        <taxon>unclassified sequences</taxon>
        <taxon>metagenomes</taxon>
        <taxon>ecological metagenomes</taxon>
    </lineage>
</organism>
<name>A0A6J6QXX1_9ZZZZ</name>
<evidence type="ECO:0000256" key="2">
    <source>
        <dbReference type="ARBA" id="ARBA00022723"/>
    </source>
</evidence>
<dbReference type="HAMAP" id="MF_01659">
    <property type="entry name" value="MenD"/>
    <property type="match status" value="1"/>
</dbReference>
<evidence type="ECO:0000259" key="8">
    <source>
        <dbReference type="Pfam" id="PF16582"/>
    </source>
</evidence>
<dbReference type="InterPro" id="IPR011766">
    <property type="entry name" value="TPP_enzyme_TPP-bd"/>
</dbReference>
<evidence type="ECO:0000256" key="4">
    <source>
        <dbReference type="ARBA" id="ARBA00023052"/>
    </source>
</evidence>
<feature type="domain" description="Thiamine pyrophosphate enzyme TPP-binding" evidence="6">
    <location>
        <begin position="391"/>
        <end position="498"/>
    </location>
</feature>
<dbReference type="GO" id="GO:0046872">
    <property type="term" value="F:metal ion binding"/>
    <property type="evidence" value="ECO:0007669"/>
    <property type="project" value="UniProtKB-KW"/>
</dbReference>
<evidence type="ECO:0000259" key="6">
    <source>
        <dbReference type="Pfam" id="PF02775"/>
    </source>
</evidence>
<feature type="domain" description="Thiamine pyrophosphate enzyme N-terminal TPP-binding" evidence="7">
    <location>
        <begin position="10"/>
        <end position="126"/>
    </location>
</feature>
<dbReference type="Gene3D" id="3.40.50.970">
    <property type="match status" value="2"/>
</dbReference>
<sequence>MGQLSTSTDLARTTVRSLIECGVNTFVLSPGSRNAPLSIALYEASKKGLVDLHVKIDERGAGYFALGISKATNHYVAVICTSGTAAVNYHPAILEAHHGANKLLVITADRPARLRSTGANQTTNQSNIFGDIESHDISHSIDVAALLVGGPVHLNMQFDEPLLPSDSKDWLAGIKIAPVSPKKESCDAIPITEGSAIVIGHDRGTFSVEEIREALAGLRVPIIAEDPLSFPEALAHASIILADEGIRSALKADQVIVIGRTTLSRSINAFINEAKLQIVIDPRMATIDIARTAEQKLHTLPFFDAHLSGQYFDNWNLASKNAHADLHNLDPFSEHAVVRTIAELLPEDSALFIGSSRPIRDIEAFAAPRKGITVFANRGLAGIDGNISTVFGIAEKFDRTYAILGDLTFMHDLSALVAPTAANLTIFIIDNNGGGIFSTLPQAGVEGFETIFGTPQNVNLERVVAGYGIKVEKVKTPSDIARVISANENNLNVVIIEVPERAEMAAGLKEIYQSVSRAVRIGLNLA</sequence>
<dbReference type="AlphaFoldDB" id="A0A6J6QXX1"/>
<proteinExistence type="inferred from homology"/>
<dbReference type="Gene3D" id="3.40.50.1220">
    <property type="entry name" value="TPP-binding domain"/>
    <property type="match status" value="1"/>
</dbReference>
<dbReference type="CDD" id="cd07037">
    <property type="entry name" value="TPP_PYR_MenD"/>
    <property type="match status" value="1"/>
</dbReference>
<dbReference type="PANTHER" id="PTHR42916">
    <property type="entry name" value="2-SUCCINYL-5-ENOLPYRUVYL-6-HYDROXY-3-CYCLOHEXENE-1-CARBOXYLATE SYNTHASE"/>
    <property type="match status" value="1"/>
</dbReference>
<evidence type="ECO:0000256" key="5">
    <source>
        <dbReference type="ARBA" id="ARBA00023211"/>
    </source>
</evidence>
<dbReference type="GO" id="GO:0070204">
    <property type="term" value="F:2-succinyl-5-enolpyruvyl-6-hydroxy-3-cyclohexene-1-carboxylic-acid synthase activity"/>
    <property type="evidence" value="ECO:0007669"/>
    <property type="project" value="InterPro"/>
</dbReference>
<keyword evidence="5" id="KW-0464">Manganese</keyword>
<evidence type="ECO:0000313" key="9">
    <source>
        <dbReference type="EMBL" id="CAB4713805.1"/>
    </source>
</evidence>
<evidence type="ECO:0000256" key="1">
    <source>
        <dbReference type="ARBA" id="ARBA00022679"/>
    </source>
</evidence>
<keyword evidence="3" id="KW-0460">Magnesium</keyword>
<dbReference type="InterPro" id="IPR032264">
    <property type="entry name" value="MenD_middle"/>
</dbReference>
<dbReference type="NCBIfam" id="TIGR00173">
    <property type="entry name" value="menD"/>
    <property type="match status" value="1"/>
</dbReference>
<evidence type="ECO:0000313" key="10">
    <source>
        <dbReference type="EMBL" id="CAB5004707.1"/>
    </source>
</evidence>
<dbReference type="GO" id="GO:0030976">
    <property type="term" value="F:thiamine pyrophosphate binding"/>
    <property type="evidence" value="ECO:0007669"/>
    <property type="project" value="InterPro"/>
</dbReference>
<keyword evidence="2" id="KW-0479">Metal-binding</keyword>
<dbReference type="Pfam" id="PF16582">
    <property type="entry name" value="TPP_enzyme_M_2"/>
    <property type="match status" value="1"/>
</dbReference>
<dbReference type="CDD" id="cd02009">
    <property type="entry name" value="TPP_SHCHC_synthase"/>
    <property type="match status" value="1"/>
</dbReference>
<keyword evidence="1" id="KW-0808">Transferase</keyword>
<dbReference type="InterPro" id="IPR004433">
    <property type="entry name" value="MenaQ_synth_MenD"/>
</dbReference>
<keyword evidence="4" id="KW-0786">Thiamine pyrophosphate</keyword>
<dbReference type="Pfam" id="PF02776">
    <property type="entry name" value="TPP_enzyme_N"/>
    <property type="match status" value="1"/>
</dbReference>
<dbReference type="PIRSF" id="PIRSF004983">
    <property type="entry name" value="MenD"/>
    <property type="match status" value="1"/>
</dbReference>
<dbReference type="GO" id="GO:0009234">
    <property type="term" value="P:menaquinone biosynthetic process"/>
    <property type="evidence" value="ECO:0007669"/>
    <property type="project" value="InterPro"/>
</dbReference>
<dbReference type="PANTHER" id="PTHR42916:SF1">
    <property type="entry name" value="PROTEIN PHYLLO, CHLOROPLASTIC"/>
    <property type="match status" value="1"/>
</dbReference>
<dbReference type="SUPFAM" id="SSF52518">
    <property type="entry name" value="Thiamin diphosphate-binding fold (THDP-binding)"/>
    <property type="match status" value="2"/>
</dbReference>
<feature type="domain" description="Menaquinone biosynthesis protein MenD middle" evidence="8">
    <location>
        <begin position="230"/>
        <end position="353"/>
    </location>
</feature>